<dbReference type="PATRIC" id="fig|1470200.3.peg.1022"/>
<sequence length="207" mass="24030">MEKNILNDIKCYMPPYLLQDKDATAGFIKNLENFPDNTNYYTSYHYDDELQGDGWSGLDIVNIETLKTTSIKGIILSNSCDISPENKRDIPTNIIFAPIIKLDMYKDKLIQSGISKSRIDSKIDAIKKQRVTSLFYLPKLEEEFPESIVVLDDVRSLPINYFQNKKLEQQTNKIFTLSQFGFYLFLIKISIHFCRSHEKILRDNPSL</sequence>
<keyword evidence="2" id="KW-1185">Reference proteome</keyword>
<dbReference type="OrthoDB" id="982267at2"/>
<reference evidence="1 2" key="1">
    <citation type="submission" date="2014-11" db="EMBL/GenBank/DDBJ databases">
        <title>Genome of a novel goose pathogen.</title>
        <authorList>
            <person name="Hansen C.M."/>
            <person name="Hueffer K."/>
            <person name="Choi S.C."/>
        </authorList>
    </citation>
    <scope>NUCLEOTIDE SEQUENCE [LARGE SCALE GENOMIC DNA]</scope>
    <source>
        <strain evidence="1 2">KH1503</strain>
    </source>
</reference>
<evidence type="ECO:0000313" key="1">
    <source>
        <dbReference type="EMBL" id="KLT73588.1"/>
    </source>
</evidence>
<dbReference type="RefSeq" id="WP_047760085.1">
    <property type="nucleotide sequence ID" value="NZ_CP091510.1"/>
</dbReference>
<evidence type="ECO:0000313" key="2">
    <source>
        <dbReference type="Proteomes" id="UP000036027"/>
    </source>
</evidence>
<dbReference type="Proteomes" id="UP000036027">
    <property type="component" value="Unassembled WGS sequence"/>
</dbReference>
<dbReference type="AlphaFoldDB" id="A0A0J1C5J0"/>
<organism evidence="1 2">
    <name type="scientific">Neisseria arctica</name>
    <dbReference type="NCBI Taxonomy" id="1470200"/>
    <lineage>
        <taxon>Bacteria</taxon>
        <taxon>Pseudomonadati</taxon>
        <taxon>Pseudomonadota</taxon>
        <taxon>Betaproteobacteria</taxon>
        <taxon>Neisseriales</taxon>
        <taxon>Neisseriaceae</taxon>
        <taxon>Neisseria</taxon>
    </lineage>
</organism>
<gene>
    <name evidence="1" type="ORF">PL75_01150</name>
</gene>
<dbReference type="STRING" id="1470200.PL75_01150"/>
<proteinExistence type="predicted"/>
<accession>A0A0J1C5J0</accession>
<protein>
    <submittedName>
        <fullName evidence="1">Uncharacterized protein</fullName>
    </submittedName>
</protein>
<comment type="caution">
    <text evidence="1">The sequence shown here is derived from an EMBL/GenBank/DDBJ whole genome shotgun (WGS) entry which is preliminary data.</text>
</comment>
<dbReference type="EMBL" id="JTDO01000002">
    <property type="protein sequence ID" value="KLT73588.1"/>
    <property type="molecule type" value="Genomic_DNA"/>
</dbReference>
<name>A0A0J1C5J0_9NEIS</name>